<reference evidence="13" key="2">
    <citation type="journal article" date="2021" name="Microbiome">
        <title>Successional dynamics and alternative stable states in a saline activated sludge microbial community over 9 years.</title>
        <authorList>
            <person name="Wang Y."/>
            <person name="Ye J."/>
            <person name="Ju F."/>
            <person name="Liu L."/>
            <person name="Boyd J.A."/>
            <person name="Deng Y."/>
            <person name="Parks D.H."/>
            <person name="Jiang X."/>
            <person name="Yin X."/>
            <person name="Woodcroft B.J."/>
            <person name="Tyson G.W."/>
            <person name="Hugenholtz P."/>
            <person name="Polz M.F."/>
            <person name="Zhang T."/>
        </authorList>
    </citation>
    <scope>NUCLEOTIDE SEQUENCE</scope>
    <source>
        <strain evidence="13">HKST-UBA01</strain>
    </source>
</reference>
<evidence type="ECO:0000256" key="2">
    <source>
        <dbReference type="ARBA" id="ARBA00012980"/>
    </source>
</evidence>
<evidence type="ECO:0000259" key="12">
    <source>
        <dbReference type="Pfam" id="PF02223"/>
    </source>
</evidence>
<evidence type="ECO:0000256" key="3">
    <source>
        <dbReference type="ARBA" id="ARBA00017144"/>
    </source>
</evidence>
<keyword evidence="5 11" id="KW-0545">Nucleotide biosynthesis</keyword>
<dbReference type="NCBIfam" id="TIGR00041">
    <property type="entry name" value="DTMP_kinase"/>
    <property type="match status" value="1"/>
</dbReference>
<dbReference type="CDD" id="cd01672">
    <property type="entry name" value="TMPK"/>
    <property type="match status" value="1"/>
</dbReference>
<dbReference type="EC" id="2.7.4.9" evidence="2 11"/>
<comment type="function">
    <text evidence="10 11">Phosphorylation of dTMP to form dTDP in both de novo and salvage pathways of dTTP synthesis.</text>
</comment>
<dbReference type="Gene3D" id="3.40.50.300">
    <property type="entry name" value="P-loop containing nucleotide triphosphate hydrolases"/>
    <property type="match status" value="1"/>
</dbReference>
<comment type="caution">
    <text evidence="13">The sequence shown here is derived from an EMBL/GenBank/DDBJ whole genome shotgun (WGS) entry which is preliminary data.</text>
</comment>
<organism evidence="13 14">
    <name type="scientific">Eiseniibacteriota bacterium</name>
    <dbReference type="NCBI Taxonomy" id="2212470"/>
    <lineage>
        <taxon>Bacteria</taxon>
        <taxon>Candidatus Eiseniibacteriota</taxon>
    </lineage>
</organism>
<dbReference type="PANTHER" id="PTHR10344:SF4">
    <property type="entry name" value="UMP-CMP KINASE 2, MITOCHONDRIAL"/>
    <property type="match status" value="1"/>
</dbReference>
<dbReference type="EMBL" id="JAGQHR010000303">
    <property type="protein sequence ID" value="MCA9728119.1"/>
    <property type="molecule type" value="Genomic_DNA"/>
</dbReference>
<evidence type="ECO:0000256" key="9">
    <source>
        <dbReference type="ARBA" id="ARBA00048743"/>
    </source>
</evidence>
<reference evidence="13" key="1">
    <citation type="submission" date="2020-04" db="EMBL/GenBank/DDBJ databases">
        <authorList>
            <person name="Zhang T."/>
        </authorList>
    </citation>
    <scope>NUCLEOTIDE SEQUENCE</scope>
    <source>
        <strain evidence="13">HKST-UBA01</strain>
    </source>
</reference>
<dbReference type="GO" id="GO:0006227">
    <property type="term" value="P:dUDP biosynthetic process"/>
    <property type="evidence" value="ECO:0007669"/>
    <property type="project" value="TreeGrafter"/>
</dbReference>
<dbReference type="SUPFAM" id="SSF52540">
    <property type="entry name" value="P-loop containing nucleoside triphosphate hydrolases"/>
    <property type="match status" value="1"/>
</dbReference>
<feature type="domain" description="Thymidylate kinase-like" evidence="12">
    <location>
        <begin position="12"/>
        <end position="203"/>
    </location>
</feature>
<evidence type="ECO:0000313" key="14">
    <source>
        <dbReference type="Proteomes" id="UP000697710"/>
    </source>
</evidence>
<evidence type="ECO:0000256" key="1">
    <source>
        <dbReference type="ARBA" id="ARBA00009776"/>
    </source>
</evidence>
<evidence type="ECO:0000256" key="10">
    <source>
        <dbReference type="ARBA" id="ARBA00057735"/>
    </source>
</evidence>
<dbReference type="InterPro" id="IPR039430">
    <property type="entry name" value="Thymidylate_kin-like_dom"/>
</dbReference>
<keyword evidence="7 11" id="KW-0418">Kinase</keyword>
<keyword evidence="8 11" id="KW-0067">ATP-binding</keyword>
<sequence length="221" mass="23788">MSASGSGFFVAFEGVEGSGKSTQVASLVRWLEARGHDVVAVREPGGTELGERMRNLLLDQHGPAIAPWAELCAYMAARAQLVAQVIAPALAAGRLVVADRFGEASVAYQGGGRGLGTQQVGELYRWVTGGLLPSRVYLLDLDPEHGLARAAQRTAGRLDRLESEPLSFHRRVRESYLRQAEDEPRRFLVLDAERSSEDLAQAIRLDLESLFTGGTSGIAGS</sequence>
<dbReference type="PANTHER" id="PTHR10344">
    <property type="entry name" value="THYMIDYLATE KINASE"/>
    <property type="match status" value="1"/>
</dbReference>
<dbReference type="GO" id="GO:0004798">
    <property type="term" value="F:dTMP kinase activity"/>
    <property type="evidence" value="ECO:0007669"/>
    <property type="project" value="UniProtKB-UniRule"/>
</dbReference>
<dbReference type="GO" id="GO:0006233">
    <property type="term" value="P:dTDP biosynthetic process"/>
    <property type="evidence" value="ECO:0007669"/>
    <property type="project" value="InterPro"/>
</dbReference>
<evidence type="ECO:0000256" key="8">
    <source>
        <dbReference type="ARBA" id="ARBA00022840"/>
    </source>
</evidence>
<dbReference type="FunFam" id="3.40.50.300:FF:000225">
    <property type="entry name" value="Thymidylate kinase"/>
    <property type="match status" value="1"/>
</dbReference>
<evidence type="ECO:0000256" key="11">
    <source>
        <dbReference type="HAMAP-Rule" id="MF_00165"/>
    </source>
</evidence>
<dbReference type="AlphaFoldDB" id="A0A956LYU8"/>
<dbReference type="HAMAP" id="MF_00165">
    <property type="entry name" value="Thymidylate_kinase"/>
    <property type="match status" value="1"/>
</dbReference>
<evidence type="ECO:0000313" key="13">
    <source>
        <dbReference type="EMBL" id="MCA9728119.1"/>
    </source>
</evidence>
<dbReference type="GO" id="GO:0006235">
    <property type="term" value="P:dTTP biosynthetic process"/>
    <property type="evidence" value="ECO:0007669"/>
    <property type="project" value="UniProtKB-UniRule"/>
</dbReference>
<protein>
    <recommendedName>
        <fullName evidence="3 11">Thymidylate kinase</fullName>
        <ecNumber evidence="2 11">2.7.4.9</ecNumber>
    </recommendedName>
    <alternativeName>
        <fullName evidence="11">dTMP kinase</fullName>
    </alternativeName>
</protein>
<evidence type="ECO:0000256" key="7">
    <source>
        <dbReference type="ARBA" id="ARBA00022777"/>
    </source>
</evidence>
<comment type="similarity">
    <text evidence="1 11">Belongs to the thymidylate kinase family.</text>
</comment>
<proteinExistence type="inferred from homology"/>
<dbReference type="InterPro" id="IPR027417">
    <property type="entry name" value="P-loop_NTPase"/>
</dbReference>
<evidence type="ECO:0000256" key="4">
    <source>
        <dbReference type="ARBA" id="ARBA00022679"/>
    </source>
</evidence>
<comment type="catalytic activity">
    <reaction evidence="9 11">
        <text>dTMP + ATP = dTDP + ADP</text>
        <dbReference type="Rhea" id="RHEA:13517"/>
        <dbReference type="ChEBI" id="CHEBI:30616"/>
        <dbReference type="ChEBI" id="CHEBI:58369"/>
        <dbReference type="ChEBI" id="CHEBI:63528"/>
        <dbReference type="ChEBI" id="CHEBI:456216"/>
        <dbReference type="EC" id="2.7.4.9"/>
    </reaction>
</comment>
<feature type="binding site" evidence="11">
    <location>
        <begin position="14"/>
        <end position="21"/>
    </location>
    <ligand>
        <name>ATP</name>
        <dbReference type="ChEBI" id="CHEBI:30616"/>
    </ligand>
</feature>
<evidence type="ECO:0000256" key="6">
    <source>
        <dbReference type="ARBA" id="ARBA00022741"/>
    </source>
</evidence>
<dbReference type="InterPro" id="IPR018094">
    <property type="entry name" value="Thymidylate_kinase"/>
</dbReference>
<keyword evidence="6 11" id="KW-0547">Nucleotide-binding</keyword>
<accession>A0A956LYU8</accession>
<dbReference type="GO" id="GO:0005829">
    <property type="term" value="C:cytosol"/>
    <property type="evidence" value="ECO:0007669"/>
    <property type="project" value="TreeGrafter"/>
</dbReference>
<dbReference type="Proteomes" id="UP000697710">
    <property type="component" value="Unassembled WGS sequence"/>
</dbReference>
<dbReference type="Pfam" id="PF02223">
    <property type="entry name" value="Thymidylate_kin"/>
    <property type="match status" value="1"/>
</dbReference>
<evidence type="ECO:0000256" key="5">
    <source>
        <dbReference type="ARBA" id="ARBA00022727"/>
    </source>
</evidence>
<name>A0A956LYU8_UNCEI</name>
<gene>
    <name evidence="11 13" type="primary">tmk</name>
    <name evidence="13" type="ORF">KC729_10580</name>
</gene>
<keyword evidence="4 11" id="KW-0808">Transferase</keyword>
<dbReference type="GO" id="GO:0005524">
    <property type="term" value="F:ATP binding"/>
    <property type="evidence" value="ECO:0007669"/>
    <property type="project" value="UniProtKB-UniRule"/>
</dbReference>